<accession>A0A7K0D572</accession>
<dbReference type="Pfam" id="PF00356">
    <property type="entry name" value="LacI"/>
    <property type="match status" value="1"/>
</dbReference>
<evidence type="ECO:0000256" key="3">
    <source>
        <dbReference type="ARBA" id="ARBA00023163"/>
    </source>
</evidence>
<protein>
    <submittedName>
        <fullName evidence="5">HTH-type transcriptional repressor CytR</fullName>
    </submittedName>
</protein>
<dbReference type="SUPFAM" id="SSF53822">
    <property type="entry name" value="Periplasmic binding protein-like I"/>
    <property type="match status" value="1"/>
</dbReference>
<dbReference type="Pfam" id="PF13377">
    <property type="entry name" value="Peripla_BP_3"/>
    <property type="match status" value="1"/>
</dbReference>
<dbReference type="PROSITE" id="PS00356">
    <property type="entry name" value="HTH_LACI_1"/>
    <property type="match status" value="1"/>
</dbReference>
<dbReference type="PROSITE" id="PS50932">
    <property type="entry name" value="HTH_LACI_2"/>
    <property type="match status" value="1"/>
</dbReference>
<dbReference type="RefSeq" id="WP_153411620.1">
    <property type="nucleotide sequence ID" value="NZ_WEGK01000008.1"/>
</dbReference>
<keyword evidence="3" id="KW-0804">Transcription</keyword>
<dbReference type="PANTHER" id="PTHR30146">
    <property type="entry name" value="LACI-RELATED TRANSCRIPTIONAL REPRESSOR"/>
    <property type="match status" value="1"/>
</dbReference>
<comment type="caution">
    <text evidence="5">The sequence shown here is derived from an EMBL/GenBank/DDBJ whole genome shotgun (WGS) entry which is preliminary data.</text>
</comment>
<organism evidence="5 6">
    <name type="scientific">Nocardia macrotermitis</name>
    <dbReference type="NCBI Taxonomy" id="2585198"/>
    <lineage>
        <taxon>Bacteria</taxon>
        <taxon>Bacillati</taxon>
        <taxon>Actinomycetota</taxon>
        <taxon>Actinomycetes</taxon>
        <taxon>Mycobacteriales</taxon>
        <taxon>Nocardiaceae</taxon>
        <taxon>Nocardia</taxon>
    </lineage>
</organism>
<reference evidence="5 6" key="1">
    <citation type="submission" date="2019-10" db="EMBL/GenBank/DDBJ databases">
        <title>Nocardia macrotermitis sp. nov. and Nocardia aurantia sp. nov., isolated from the gut of fungus growing-termite Macrotermes natalensis.</title>
        <authorList>
            <person name="Benndorf R."/>
            <person name="Schwitalla J."/>
            <person name="Martin K."/>
            <person name="De Beer W."/>
            <person name="Kaster A.-K."/>
            <person name="Vollmers J."/>
            <person name="Poulsen M."/>
            <person name="Beemelmanns C."/>
        </authorList>
    </citation>
    <scope>NUCLEOTIDE SEQUENCE [LARGE SCALE GENOMIC DNA]</scope>
    <source>
        <strain evidence="5 6">RB20</strain>
    </source>
</reference>
<dbReference type="Gene3D" id="1.10.260.40">
    <property type="entry name" value="lambda repressor-like DNA-binding domains"/>
    <property type="match status" value="1"/>
</dbReference>
<dbReference type="Proteomes" id="UP000438448">
    <property type="component" value="Unassembled WGS sequence"/>
</dbReference>
<evidence type="ECO:0000313" key="5">
    <source>
        <dbReference type="EMBL" id="MQY20880.1"/>
    </source>
</evidence>
<dbReference type="SMART" id="SM00354">
    <property type="entry name" value="HTH_LACI"/>
    <property type="match status" value="1"/>
</dbReference>
<proteinExistence type="predicted"/>
<dbReference type="OrthoDB" id="37081at2"/>
<dbReference type="AlphaFoldDB" id="A0A7K0D572"/>
<keyword evidence="6" id="KW-1185">Reference proteome</keyword>
<evidence type="ECO:0000259" key="4">
    <source>
        <dbReference type="PROSITE" id="PS50932"/>
    </source>
</evidence>
<dbReference type="CDD" id="cd06293">
    <property type="entry name" value="PBP1_LacI-like"/>
    <property type="match status" value="1"/>
</dbReference>
<gene>
    <name evidence="5" type="primary">cytR_1</name>
    <name evidence="5" type="ORF">NRB20_39880</name>
</gene>
<evidence type="ECO:0000313" key="6">
    <source>
        <dbReference type="Proteomes" id="UP000438448"/>
    </source>
</evidence>
<dbReference type="Gene3D" id="3.40.50.2300">
    <property type="match status" value="2"/>
</dbReference>
<dbReference type="GO" id="GO:0003700">
    <property type="term" value="F:DNA-binding transcription factor activity"/>
    <property type="evidence" value="ECO:0007669"/>
    <property type="project" value="TreeGrafter"/>
</dbReference>
<evidence type="ECO:0000256" key="1">
    <source>
        <dbReference type="ARBA" id="ARBA00023015"/>
    </source>
</evidence>
<name>A0A7K0D572_9NOCA</name>
<dbReference type="CDD" id="cd01392">
    <property type="entry name" value="HTH_LacI"/>
    <property type="match status" value="1"/>
</dbReference>
<dbReference type="InterPro" id="IPR000843">
    <property type="entry name" value="HTH_LacI"/>
</dbReference>
<dbReference type="SUPFAM" id="SSF47413">
    <property type="entry name" value="lambda repressor-like DNA-binding domains"/>
    <property type="match status" value="1"/>
</dbReference>
<dbReference type="EMBL" id="WEGK01000008">
    <property type="protein sequence ID" value="MQY20880.1"/>
    <property type="molecule type" value="Genomic_DNA"/>
</dbReference>
<dbReference type="InterPro" id="IPR010982">
    <property type="entry name" value="Lambda_DNA-bd_dom_sf"/>
</dbReference>
<feature type="domain" description="HTH lacI-type" evidence="4">
    <location>
        <begin position="3"/>
        <end position="57"/>
    </location>
</feature>
<dbReference type="InterPro" id="IPR046335">
    <property type="entry name" value="LacI/GalR-like_sensor"/>
</dbReference>
<dbReference type="GO" id="GO:0000976">
    <property type="term" value="F:transcription cis-regulatory region binding"/>
    <property type="evidence" value="ECO:0007669"/>
    <property type="project" value="TreeGrafter"/>
</dbReference>
<dbReference type="InterPro" id="IPR028082">
    <property type="entry name" value="Peripla_BP_I"/>
</dbReference>
<sequence>MAVSIKEVARRAGVSLGTVSNVLNRPDQVSEATRERVRRAIAETGYVRNDSARQLREGSSRTLAMVVLDMANPFFTDVAHGAEQEAARHDAMLVMCNSGDDPRREERHLEQIAQQRMRGVLITPADGDGEQALRTLSAQGVPAVLVDRHSDRPDRCSVSVDDVLGGRLAAEHLLAAGHTRIGFVGGPAAVPQVRERRRGAAETIAAAAARLYDIPTPALTFEAGRDAAATLLDDPDRPTALFCANDLLALGVLQTLTLRGLAVPGDMAVIGYDDIDFAAAAAVPLSSIRQPREELGRTAARLLLEEAAGDGTHRHQHVVFMPELIARRSTTA</sequence>
<evidence type="ECO:0000256" key="2">
    <source>
        <dbReference type="ARBA" id="ARBA00023125"/>
    </source>
</evidence>
<dbReference type="PANTHER" id="PTHR30146:SF109">
    <property type="entry name" value="HTH-TYPE TRANSCRIPTIONAL REGULATOR GALS"/>
    <property type="match status" value="1"/>
</dbReference>
<keyword evidence="1" id="KW-0805">Transcription regulation</keyword>
<keyword evidence="2" id="KW-0238">DNA-binding</keyword>